<dbReference type="SUPFAM" id="SSF52540">
    <property type="entry name" value="P-loop containing nucleoside triphosphate hydrolases"/>
    <property type="match status" value="1"/>
</dbReference>
<dbReference type="Gene3D" id="3.40.50.300">
    <property type="entry name" value="P-loop containing nucleotide triphosphate hydrolases"/>
    <property type="match status" value="1"/>
</dbReference>
<proteinExistence type="predicted"/>
<name>D6AMR9_STRFL</name>
<dbReference type="InterPro" id="IPR003593">
    <property type="entry name" value="AAA+_ATPase"/>
</dbReference>
<accession>D6AMR9</accession>
<dbReference type="InterPro" id="IPR008868">
    <property type="entry name" value="TniB"/>
</dbReference>
<reference evidence="4" key="1">
    <citation type="submission" date="2008-10" db="EMBL/GenBank/DDBJ databases">
        <authorList>
            <person name="Molnar K."/>
        </authorList>
    </citation>
    <scope>NUCLEOTIDE SEQUENCE [LARGE SCALE GENOMIC DNA]</scope>
    <source>
        <strain evidence="4">NRRL 15998</strain>
    </source>
</reference>
<dbReference type="SMART" id="SM00382">
    <property type="entry name" value="AAA"/>
    <property type="match status" value="1"/>
</dbReference>
<protein>
    <submittedName>
        <fullName evidence="3">ATP/GTP-binding protein</fullName>
    </submittedName>
</protein>
<dbReference type="InterPro" id="IPR027417">
    <property type="entry name" value="P-loop_NTPase"/>
</dbReference>
<dbReference type="EMBL" id="DS999644">
    <property type="protein sequence ID" value="EFE79548.2"/>
    <property type="molecule type" value="Genomic_DNA"/>
</dbReference>
<evidence type="ECO:0000313" key="3">
    <source>
        <dbReference type="EMBL" id="EFE79548.2"/>
    </source>
</evidence>
<organism evidence="3 4">
    <name type="scientific">Streptomyces filamentosus NRRL 15998</name>
    <dbReference type="NCBI Taxonomy" id="457431"/>
    <lineage>
        <taxon>Bacteria</taxon>
        <taxon>Bacillati</taxon>
        <taxon>Actinomycetota</taxon>
        <taxon>Actinomycetes</taxon>
        <taxon>Kitasatosporales</taxon>
        <taxon>Streptomycetaceae</taxon>
        <taxon>Streptomyces</taxon>
    </lineage>
</organism>
<dbReference type="AlphaFoldDB" id="D6AMR9"/>
<feature type="region of interest" description="Disordered" evidence="1">
    <location>
        <begin position="1"/>
        <end position="46"/>
    </location>
</feature>
<dbReference type="Proteomes" id="UP000003986">
    <property type="component" value="Unassembled WGS sequence"/>
</dbReference>
<reference evidence="4" key="2">
    <citation type="submission" date="2008-12" db="EMBL/GenBank/DDBJ databases">
        <title>Annotation of Streptomyces roseosporus strain NRRL 15998.</title>
        <authorList>
            <consortium name="The Broad Institute Genome Sequencing Platform"/>
            <consortium name="Broad Institute Microbial Sequencing Center"/>
            <person name="Fischbach M."/>
            <person name="Ward D."/>
            <person name="Young S."/>
            <person name="Kodira C.D."/>
            <person name="Zeng Q."/>
            <person name="Koehrsen M."/>
            <person name="Godfrey P."/>
            <person name="Alvarado L."/>
            <person name="Berlin A.M."/>
            <person name="Borenstein D."/>
            <person name="Chen Z."/>
            <person name="Engels R."/>
            <person name="Freedman E."/>
            <person name="Gellesch M."/>
            <person name="Goldberg J."/>
            <person name="Griggs A."/>
            <person name="Gujja S."/>
            <person name="Heiman D.I."/>
            <person name="Hepburn T.A."/>
            <person name="Howarth C."/>
            <person name="Jen D."/>
            <person name="Larson L."/>
            <person name="Lewis B."/>
            <person name="Mehta T."/>
            <person name="Park D."/>
            <person name="Pearson M."/>
            <person name="Roberts A."/>
            <person name="Saif S."/>
            <person name="Shea T.D."/>
            <person name="Shenoy N."/>
            <person name="Sisk P."/>
            <person name="Stolte C."/>
            <person name="Sykes S.N."/>
            <person name="Walk T."/>
            <person name="White J."/>
            <person name="Yandava C."/>
            <person name="Straight P."/>
            <person name="Clardy J."/>
            <person name="Hung D."/>
            <person name="Kolter R."/>
            <person name="Mekalanos J."/>
            <person name="Walker S."/>
            <person name="Walsh C.T."/>
            <person name="Wieland B.L.C."/>
            <person name="Ilzarbe M."/>
            <person name="Galagan J."/>
            <person name="Nusbaum C."/>
            <person name="Birren B."/>
        </authorList>
    </citation>
    <scope>NUCLEOTIDE SEQUENCE [LARGE SCALE GENOMIC DNA]</scope>
    <source>
        <strain evidence="4">NRRL 15998</strain>
    </source>
</reference>
<feature type="domain" description="AAA+ ATPase" evidence="2">
    <location>
        <begin position="108"/>
        <end position="358"/>
    </location>
</feature>
<gene>
    <name evidence="3" type="ORF">SSGG_06915</name>
</gene>
<sequence>MVNASPGTSDASARRSPSTADRSPGAAASTTDDAPDAQQRTVTTWDGFQAFVTTPVAAPPPPGAPPRSLEERPAYHSRFVTVRTPAIDALAKNVRTLMILGRHQTVTARPSLIVTGPAGAGKTTALLQVGRACHLAHTRRHGAAATAGQAPVAYVLVPPAASAKTLAIEFARYLGIPVAAGMSQAQITNAVCHTYTAARVQLVMIDEIHRLNPRTTTGAQSADLIKDFTERIGATFVYAGIDVTTTPLFTGVRGAQLAGRASLIDCAAFPARLGDEEPFRDLITAMEGALDLRHHRTGTLPRLAPYLHERTAGRIGSLARLIRQAAIIAITDGTERITKTTLDAIRLDHLAEQHYQPRTRPRNTSTP</sequence>
<evidence type="ECO:0000256" key="1">
    <source>
        <dbReference type="SAM" id="MobiDB-lite"/>
    </source>
</evidence>
<feature type="compositionally biased region" description="Low complexity" evidence="1">
    <location>
        <begin position="23"/>
        <end position="32"/>
    </location>
</feature>
<dbReference type="Pfam" id="PF05621">
    <property type="entry name" value="TniB"/>
    <property type="match status" value="1"/>
</dbReference>
<evidence type="ECO:0000259" key="2">
    <source>
        <dbReference type="SMART" id="SM00382"/>
    </source>
</evidence>
<evidence type="ECO:0000313" key="4">
    <source>
        <dbReference type="Proteomes" id="UP000003986"/>
    </source>
</evidence>
<feature type="compositionally biased region" description="Polar residues" evidence="1">
    <location>
        <begin position="1"/>
        <end position="21"/>
    </location>
</feature>